<sequence length="498" mass="55675">MKTIIRFTCFMVFLPAALSSHAQVRTATAAFYKATGNNLVWVNAAGRKNLLLLAGYIAQAPYLGLQPQSYRPQLLSGLLDGMPVIPPTGADSVLTDQQVTAIAIQFFSDVAYGWFKGPPVKFNGPAYDPRKESDISAMLAASLLTNTFDTFLRETEPDDPAYHLIKDKIAFLYNQVTDTAFKEIPVRAANVDSSNRPLLLRLKQLGIPDTMQVTGKLTVPQVRLRYAQRMFNLLDDGSLRSSVLKALNVPIAARLQALDQALNVQRWLSAAKKQAAVIVNIPSGDLVMYRQDTPLVHSRVITGKKSTPTPTLCSHITEVILFPYWMVPYKIATKELLPHIQQDIGYLEANGFEVLDKSGRAVDPFNVKWHTLSPGYFPYVIRQNTGCDNSLGIIKLNFYSPFSVYLHDTPWKSLFMLNQRFFSHGCVRVEEAAVLARILLKEQAVVIDTLITRAASPTGKPITFPLTEPAWVFILYNTAWLNEEEQLRFYDDVYGIAP</sequence>
<dbReference type="AlphaFoldDB" id="A0A1H7PX63"/>
<organism evidence="10 11">
    <name type="scientific">Chitinophaga rupis</name>
    <dbReference type="NCBI Taxonomy" id="573321"/>
    <lineage>
        <taxon>Bacteria</taxon>
        <taxon>Pseudomonadati</taxon>
        <taxon>Bacteroidota</taxon>
        <taxon>Chitinophagia</taxon>
        <taxon>Chitinophagales</taxon>
        <taxon>Chitinophagaceae</taxon>
        <taxon>Chitinophaga</taxon>
    </lineage>
</organism>
<keyword evidence="5 7" id="KW-0573">Peptidoglycan synthesis</keyword>
<feature type="chain" id="PRO_5011565138" evidence="8">
    <location>
        <begin position="23"/>
        <end position="498"/>
    </location>
</feature>
<dbReference type="CDD" id="cd16913">
    <property type="entry name" value="YkuD_like"/>
    <property type="match status" value="1"/>
</dbReference>
<feature type="domain" description="L,D-TPase catalytic" evidence="9">
    <location>
        <begin position="275"/>
        <end position="448"/>
    </location>
</feature>
<evidence type="ECO:0000256" key="7">
    <source>
        <dbReference type="PROSITE-ProRule" id="PRU01373"/>
    </source>
</evidence>
<dbReference type="InterPro" id="IPR052905">
    <property type="entry name" value="LD-transpeptidase_YkuD-like"/>
</dbReference>
<keyword evidence="8" id="KW-0732">Signal</keyword>
<dbReference type="SUPFAM" id="SSF141523">
    <property type="entry name" value="L,D-transpeptidase catalytic domain-like"/>
    <property type="match status" value="1"/>
</dbReference>
<feature type="active site" description="Nucleophile" evidence="7">
    <location>
        <position position="426"/>
    </location>
</feature>
<feature type="active site" description="Proton donor/acceptor" evidence="7">
    <location>
        <position position="407"/>
    </location>
</feature>
<evidence type="ECO:0000256" key="8">
    <source>
        <dbReference type="SAM" id="SignalP"/>
    </source>
</evidence>
<dbReference type="GO" id="GO:0008360">
    <property type="term" value="P:regulation of cell shape"/>
    <property type="evidence" value="ECO:0007669"/>
    <property type="project" value="UniProtKB-UniRule"/>
</dbReference>
<evidence type="ECO:0000256" key="6">
    <source>
        <dbReference type="ARBA" id="ARBA00023316"/>
    </source>
</evidence>
<dbReference type="PANTHER" id="PTHR41533">
    <property type="entry name" value="L,D-TRANSPEPTIDASE HI_1667-RELATED"/>
    <property type="match status" value="1"/>
</dbReference>
<evidence type="ECO:0000256" key="5">
    <source>
        <dbReference type="ARBA" id="ARBA00022984"/>
    </source>
</evidence>
<evidence type="ECO:0000313" key="11">
    <source>
        <dbReference type="Proteomes" id="UP000198984"/>
    </source>
</evidence>
<dbReference type="GO" id="GO:0009252">
    <property type="term" value="P:peptidoglycan biosynthetic process"/>
    <property type="evidence" value="ECO:0007669"/>
    <property type="project" value="UniProtKB-UniPathway"/>
</dbReference>
<reference evidence="10 11" key="1">
    <citation type="submission" date="2016-10" db="EMBL/GenBank/DDBJ databases">
        <authorList>
            <person name="de Groot N.N."/>
        </authorList>
    </citation>
    <scope>NUCLEOTIDE SEQUENCE [LARGE SCALE GENOMIC DNA]</scope>
    <source>
        <strain evidence="10 11">DSM 21039</strain>
    </source>
</reference>
<gene>
    <name evidence="10" type="ORF">SAMN04488505_102193</name>
</gene>
<dbReference type="EMBL" id="FOBB01000002">
    <property type="protein sequence ID" value="SEL40323.1"/>
    <property type="molecule type" value="Genomic_DNA"/>
</dbReference>
<dbReference type="RefSeq" id="WP_089909012.1">
    <property type="nucleotide sequence ID" value="NZ_FOBB01000002.1"/>
</dbReference>
<evidence type="ECO:0000256" key="2">
    <source>
        <dbReference type="ARBA" id="ARBA00005992"/>
    </source>
</evidence>
<keyword evidence="11" id="KW-1185">Reference proteome</keyword>
<dbReference type="InterPro" id="IPR045380">
    <property type="entry name" value="LD_TPept_scaffold_dom"/>
</dbReference>
<dbReference type="PANTHER" id="PTHR41533:SF2">
    <property type="entry name" value="BLR7131 PROTEIN"/>
    <property type="match status" value="1"/>
</dbReference>
<dbReference type="Proteomes" id="UP000198984">
    <property type="component" value="Unassembled WGS sequence"/>
</dbReference>
<name>A0A1H7PX63_9BACT</name>
<feature type="signal peptide" evidence="8">
    <location>
        <begin position="1"/>
        <end position="22"/>
    </location>
</feature>
<protein>
    <submittedName>
        <fullName evidence="10">Murein L,D-transpeptidase YcbB/YkuD</fullName>
    </submittedName>
</protein>
<dbReference type="InterPro" id="IPR038063">
    <property type="entry name" value="Transpep_catalytic_dom"/>
</dbReference>
<dbReference type="Pfam" id="PF03734">
    <property type="entry name" value="YkuD"/>
    <property type="match status" value="1"/>
</dbReference>
<dbReference type="InterPro" id="IPR005490">
    <property type="entry name" value="LD_TPept_cat_dom"/>
</dbReference>
<dbReference type="PROSITE" id="PS52029">
    <property type="entry name" value="LD_TPASE"/>
    <property type="match status" value="1"/>
</dbReference>
<dbReference type="Pfam" id="PF20142">
    <property type="entry name" value="Scaffold"/>
    <property type="match status" value="1"/>
</dbReference>
<dbReference type="GO" id="GO:0016740">
    <property type="term" value="F:transferase activity"/>
    <property type="evidence" value="ECO:0007669"/>
    <property type="project" value="UniProtKB-KW"/>
</dbReference>
<evidence type="ECO:0000256" key="3">
    <source>
        <dbReference type="ARBA" id="ARBA00022679"/>
    </source>
</evidence>
<dbReference type="GO" id="GO:0004180">
    <property type="term" value="F:carboxypeptidase activity"/>
    <property type="evidence" value="ECO:0007669"/>
    <property type="project" value="UniProtKB-ARBA"/>
</dbReference>
<keyword evidence="3" id="KW-0808">Transferase</keyword>
<proteinExistence type="inferred from homology"/>
<comment type="pathway">
    <text evidence="1 7">Cell wall biogenesis; peptidoglycan biosynthesis.</text>
</comment>
<evidence type="ECO:0000259" key="9">
    <source>
        <dbReference type="PROSITE" id="PS52029"/>
    </source>
</evidence>
<evidence type="ECO:0000313" key="10">
    <source>
        <dbReference type="EMBL" id="SEL40323.1"/>
    </source>
</evidence>
<comment type="similarity">
    <text evidence="2">Belongs to the YkuD family.</text>
</comment>
<evidence type="ECO:0000256" key="4">
    <source>
        <dbReference type="ARBA" id="ARBA00022960"/>
    </source>
</evidence>
<dbReference type="OrthoDB" id="9778545at2"/>
<dbReference type="GO" id="GO:0071555">
    <property type="term" value="P:cell wall organization"/>
    <property type="evidence" value="ECO:0007669"/>
    <property type="project" value="UniProtKB-UniRule"/>
</dbReference>
<dbReference type="STRING" id="573321.SAMN04488505_102193"/>
<keyword evidence="4 7" id="KW-0133">Cell shape</keyword>
<dbReference type="UniPathway" id="UPA00219"/>
<accession>A0A1H7PX63</accession>
<keyword evidence="6 7" id="KW-0961">Cell wall biogenesis/degradation</keyword>
<dbReference type="Gene3D" id="2.40.440.10">
    <property type="entry name" value="L,D-transpeptidase catalytic domain-like"/>
    <property type="match status" value="1"/>
</dbReference>
<evidence type="ECO:0000256" key="1">
    <source>
        <dbReference type="ARBA" id="ARBA00004752"/>
    </source>
</evidence>